<dbReference type="InterPro" id="IPR041127">
    <property type="entry name" value="PET_hydrolase/cutinase-like"/>
</dbReference>
<dbReference type="Gene3D" id="3.40.50.1820">
    <property type="entry name" value="alpha/beta hydrolase"/>
    <property type="match status" value="1"/>
</dbReference>
<feature type="domain" description="PET hydrolase/cutinase-like" evidence="5">
    <location>
        <begin position="137"/>
        <end position="243"/>
    </location>
</feature>
<feature type="chain" id="PRO_5047110946" evidence="4">
    <location>
        <begin position="36"/>
        <end position="458"/>
    </location>
</feature>
<evidence type="ECO:0000259" key="5">
    <source>
        <dbReference type="Pfam" id="PF12740"/>
    </source>
</evidence>
<dbReference type="Pfam" id="PF12740">
    <property type="entry name" value="PETase"/>
    <property type="match status" value="1"/>
</dbReference>
<keyword evidence="2" id="KW-0442">Lipid degradation</keyword>
<comment type="caution">
    <text evidence="6">The sequence shown here is derived from an EMBL/GenBank/DDBJ whole genome shotgun (WGS) entry which is preliminary data.</text>
</comment>
<evidence type="ECO:0000256" key="1">
    <source>
        <dbReference type="ARBA" id="ARBA00022801"/>
    </source>
</evidence>
<evidence type="ECO:0000256" key="4">
    <source>
        <dbReference type="SAM" id="SignalP"/>
    </source>
</evidence>
<feature type="signal peptide" evidence="4">
    <location>
        <begin position="1"/>
        <end position="35"/>
    </location>
</feature>
<reference evidence="6 7" key="1">
    <citation type="submission" date="2020-01" db="EMBL/GenBank/DDBJ databases">
        <title>Microvirga sp. nov., an arsenate reduction bacterium isolated from Tibet hotspring sediments.</title>
        <authorList>
            <person name="Yuan C.-G."/>
        </authorList>
    </citation>
    <scope>NUCLEOTIDE SEQUENCE [LARGE SCALE GENOMIC DNA]</scope>
    <source>
        <strain evidence="6 7">SYSU G3D203</strain>
    </source>
</reference>
<dbReference type="PANTHER" id="PTHR10272">
    <property type="entry name" value="PLATELET-ACTIVATING FACTOR ACETYLHYDROLASE"/>
    <property type="match status" value="1"/>
</dbReference>
<organism evidence="6 7">
    <name type="scientific">Microvirga arsenatis</name>
    <dbReference type="NCBI Taxonomy" id="2692265"/>
    <lineage>
        <taxon>Bacteria</taxon>
        <taxon>Pseudomonadati</taxon>
        <taxon>Pseudomonadota</taxon>
        <taxon>Alphaproteobacteria</taxon>
        <taxon>Hyphomicrobiales</taxon>
        <taxon>Methylobacteriaceae</taxon>
        <taxon>Microvirga</taxon>
    </lineage>
</organism>
<evidence type="ECO:0000313" key="7">
    <source>
        <dbReference type="Proteomes" id="UP000818323"/>
    </source>
</evidence>
<protein>
    <submittedName>
        <fullName evidence="6">Dienelactone hydrolase</fullName>
    </submittedName>
</protein>
<dbReference type="Proteomes" id="UP000818323">
    <property type="component" value="Unassembled WGS sequence"/>
</dbReference>
<sequence length="458" mass="49179">MSGSTVSERPRRRNAVRRAALGALILLATTFPSLAQNTHHANRIDLVRPDAPALARHGEHAIGVRTIEVTNPNQIDVLKAAAGQEPPRYDRKLTLEVWYPADAGNGQPGAYSGVFLRDGKTQVTLHGRAARDAAPKPAAGGYPLAIISHGYPGNRFLLSHLAENLATKGYVVAAIDHADSTYNDQGKFGSTLINRPLDQLFVLNEMDRLSKQPGHFLSGLVDASRTGLIGYSMGGYGAVITAGAGVTKEAVAYDSGVPAGMLSVHLAGSETHRKLRDERIKAVVAIAPWGMQRGFWNGEGLSAITTPILYVAGSKDDVSGYEKGVRALYAGTVNADRYLLTFENANHNAAAPIPAPVESWKAGEGAASSPFNHYADPVWDSVRMNNIAQHFVTAFLGRYVKNDAELGSHLDVPVERASEAVYAVEKDGKPKPEHTYWKGFASRTAMGLMLERKARGAN</sequence>
<proteinExistence type="predicted"/>
<accession>A0ABW9YVS5</accession>
<dbReference type="PANTHER" id="PTHR10272:SF0">
    <property type="entry name" value="PLATELET-ACTIVATING FACTOR ACETYLHYDROLASE"/>
    <property type="match status" value="1"/>
</dbReference>
<gene>
    <name evidence="6" type="ORF">GR303_09080</name>
</gene>
<keyword evidence="7" id="KW-1185">Reference proteome</keyword>
<name>A0ABW9YVS5_9HYPH</name>
<dbReference type="GO" id="GO:0016787">
    <property type="term" value="F:hydrolase activity"/>
    <property type="evidence" value="ECO:0007669"/>
    <property type="project" value="UniProtKB-KW"/>
</dbReference>
<evidence type="ECO:0000256" key="2">
    <source>
        <dbReference type="ARBA" id="ARBA00022963"/>
    </source>
</evidence>
<keyword evidence="3" id="KW-0443">Lipid metabolism</keyword>
<keyword evidence="4" id="KW-0732">Signal</keyword>
<dbReference type="EMBL" id="JAAAXJ010000004">
    <property type="protein sequence ID" value="NBJ24507.1"/>
    <property type="molecule type" value="Genomic_DNA"/>
</dbReference>
<evidence type="ECO:0000313" key="6">
    <source>
        <dbReference type="EMBL" id="NBJ24507.1"/>
    </source>
</evidence>
<dbReference type="InterPro" id="IPR029058">
    <property type="entry name" value="AB_hydrolase_fold"/>
</dbReference>
<dbReference type="SUPFAM" id="SSF53474">
    <property type="entry name" value="alpha/beta-Hydrolases"/>
    <property type="match status" value="1"/>
</dbReference>
<keyword evidence="1 6" id="KW-0378">Hydrolase</keyword>
<evidence type="ECO:0000256" key="3">
    <source>
        <dbReference type="ARBA" id="ARBA00023098"/>
    </source>
</evidence>